<proteinExistence type="predicted"/>
<reference evidence="9" key="1">
    <citation type="journal article" date="2016" name="Nature">
        <title>The genome of the seagrass Zostera marina reveals angiosperm adaptation to the sea.</title>
        <authorList>
            <person name="Olsen J.L."/>
            <person name="Rouze P."/>
            <person name="Verhelst B."/>
            <person name="Lin Y.-C."/>
            <person name="Bayer T."/>
            <person name="Collen J."/>
            <person name="Dattolo E."/>
            <person name="De Paoli E."/>
            <person name="Dittami S."/>
            <person name="Maumus F."/>
            <person name="Michel G."/>
            <person name="Kersting A."/>
            <person name="Lauritano C."/>
            <person name="Lohaus R."/>
            <person name="Toepel M."/>
            <person name="Tonon T."/>
            <person name="Vanneste K."/>
            <person name="Amirebrahimi M."/>
            <person name="Brakel J."/>
            <person name="Bostroem C."/>
            <person name="Chovatia M."/>
            <person name="Grimwood J."/>
            <person name="Jenkins J.W."/>
            <person name="Jueterbock A."/>
            <person name="Mraz A."/>
            <person name="Stam W.T."/>
            <person name="Tice H."/>
            <person name="Bornberg-Bauer E."/>
            <person name="Green P.J."/>
            <person name="Pearson G.A."/>
            <person name="Procaccini G."/>
            <person name="Duarte C.M."/>
            <person name="Schmutz J."/>
            <person name="Reusch T.B.H."/>
            <person name="Van de Peer Y."/>
        </authorList>
    </citation>
    <scope>NUCLEOTIDE SEQUENCE [LARGE SCALE GENOMIC DNA]</scope>
    <source>
        <strain evidence="9">cv. Finnish</strain>
    </source>
</reference>
<evidence type="ECO:0000256" key="2">
    <source>
        <dbReference type="ARBA" id="ARBA00022473"/>
    </source>
</evidence>
<dbReference type="AlphaFoldDB" id="A0A0K9NJL0"/>
<dbReference type="Gene3D" id="3.90.228.10">
    <property type="match status" value="1"/>
</dbReference>
<dbReference type="PANTHER" id="PTHR32263">
    <property type="entry name" value="INACTIVE POLY [ADP-RIBOSE] POLYMERASE SRO4-RELATED"/>
    <property type="match status" value="1"/>
</dbReference>
<evidence type="ECO:0000256" key="1">
    <source>
        <dbReference type="ARBA" id="ARBA00004123"/>
    </source>
</evidence>
<feature type="domain" description="RST" evidence="7">
    <location>
        <begin position="234"/>
        <end position="305"/>
    </location>
</feature>
<accession>A0A0K9NJL0</accession>
<evidence type="ECO:0000259" key="6">
    <source>
        <dbReference type="PROSITE" id="PS51059"/>
    </source>
</evidence>
<evidence type="ECO:0000313" key="8">
    <source>
        <dbReference type="EMBL" id="KMZ56267.1"/>
    </source>
</evidence>
<dbReference type="PROSITE" id="PS51879">
    <property type="entry name" value="RST"/>
    <property type="match status" value="1"/>
</dbReference>
<dbReference type="InterPro" id="IPR044964">
    <property type="entry name" value="RCD1/SRO1-5"/>
</dbReference>
<dbReference type="OMA" id="YAWYGDS"/>
<organism evidence="8 9">
    <name type="scientific">Zostera marina</name>
    <name type="common">Eelgrass</name>
    <dbReference type="NCBI Taxonomy" id="29655"/>
    <lineage>
        <taxon>Eukaryota</taxon>
        <taxon>Viridiplantae</taxon>
        <taxon>Streptophyta</taxon>
        <taxon>Embryophyta</taxon>
        <taxon>Tracheophyta</taxon>
        <taxon>Spermatophyta</taxon>
        <taxon>Magnoliopsida</taxon>
        <taxon>Liliopsida</taxon>
        <taxon>Zosteraceae</taxon>
        <taxon>Zostera</taxon>
    </lineage>
</organism>
<evidence type="ECO:0000259" key="7">
    <source>
        <dbReference type="PROSITE" id="PS51879"/>
    </source>
</evidence>
<dbReference type="STRING" id="29655.A0A0K9NJL0"/>
<dbReference type="InterPro" id="IPR022003">
    <property type="entry name" value="RST"/>
</dbReference>
<evidence type="ECO:0000313" key="9">
    <source>
        <dbReference type="Proteomes" id="UP000036987"/>
    </source>
</evidence>
<keyword evidence="2" id="KW-0217">Developmental protein</keyword>
<evidence type="ECO:0000256" key="4">
    <source>
        <dbReference type="ARBA" id="ARBA00023242"/>
    </source>
</evidence>
<keyword evidence="9" id="KW-1185">Reference proteome</keyword>
<comment type="caution">
    <text evidence="8">The sequence shown here is derived from an EMBL/GenBank/DDBJ whole genome shotgun (WGS) entry which is preliminary data.</text>
</comment>
<evidence type="ECO:0000256" key="5">
    <source>
        <dbReference type="SAM" id="MobiDB-lite"/>
    </source>
</evidence>
<dbReference type="Proteomes" id="UP000036987">
    <property type="component" value="Unassembled WGS sequence"/>
</dbReference>
<comment type="subcellular location">
    <subcellularLocation>
        <location evidence="1">Nucleus</location>
    </subcellularLocation>
</comment>
<keyword evidence="4" id="KW-0539">Nucleus</keyword>
<keyword evidence="3" id="KW-0346">Stress response</keyword>
<dbReference type="PROSITE" id="PS51059">
    <property type="entry name" value="PARP_CATALYTIC"/>
    <property type="match status" value="1"/>
</dbReference>
<gene>
    <name evidence="8" type="ORF">ZOSMA_97G00340</name>
</gene>
<dbReference type="Pfam" id="PF00644">
    <property type="entry name" value="PARP"/>
    <property type="match status" value="1"/>
</dbReference>
<dbReference type="SUPFAM" id="SSF56399">
    <property type="entry name" value="ADP-ribosylation"/>
    <property type="match status" value="1"/>
</dbReference>
<sequence>MDAEETSAASSCISDSDSDSYERDFGCSGGDVLRLCDDDRENVLVKHRLYSMLGCAAKIYHVVSVYKLTKSSLTAKARLRDFEMNSVAVRNKRSGNANVRFAWYGTTKEGVDEIIDRGFDLSRTSENTGVYGSGVYLFSDTHPIDSIASTTADSEGLLHLVLCQVILGNMEEVVLGSKQRQPSSEEFDSGVDKLNGPKNYIIWPAHLETHISPIFILSLRLDLQSRRFRMEAPRKPSSPWISLVKLISITSRHLPPTKVCSIKKFYNDYTESKITRRQLIYYLRRIVGDKLLIAVLKCFNANMRNTENKRSSGKLDTQEIY</sequence>
<dbReference type="GO" id="GO:0003950">
    <property type="term" value="F:NAD+ poly-ADP-ribosyltransferase activity"/>
    <property type="evidence" value="ECO:0007669"/>
    <property type="project" value="InterPro"/>
</dbReference>
<protein>
    <submittedName>
        <fullName evidence="8">Uncharacterized protein</fullName>
    </submittedName>
</protein>
<dbReference type="PANTHER" id="PTHR32263:SF12">
    <property type="entry name" value="INACTIVE POLY [ADP-RIBOSE] POLYMERASE SRO4-RELATED"/>
    <property type="match status" value="1"/>
</dbReference>
<feature type="domain" description="PARP catalytic" evidence="6">
    <location>
        <begin position="19"/>
        <end position="241"/>
    </location>
</feature>
<dbReference type="InterPro" id="IPR012317">
    <property type="entry name" value="Poly(ADP-ribose)pol_cat_dom"/>
</dbReference>
<dbReference type="GO" id="GO:0005634">
    <property type="term" value="C:nucleus"/>
    <property type="evidence" value="ECO:0007669"/>
    <property type="project" value="UniProtKB-SubCell"/>
</dbReference>
<feature type="region of interest" description="Disordered" evidence="5">
    <location>
        <begin position="1"/>
        <end position="21"/>
    </location>
</feature>
<name>A0A0K9NJL0_ZOSMR</name>
<dbReference type="EMBL" id="LFYR01002205">
    <property type="protein sequence ID" value="KMZ56267.1"/>
    <property type="molecule type" value="Genomic_DNA"/>
</dbReference>
<dbReference type="OrthoDB" id="6133115at2759"/>
<dbReference type="Pfam" id="PF12174">
    <property type="entry name" value="RST"/>
    <property type="match status" value="1"/>
</dbReference>
<evidence type="ECO:0000256" key="3">
    <source>
        <dbReference type="ARBA" id="ARBA00023016"/>
    </source>
</evidence>